<feature type="domain" description="Reverse transcriptase Ty1/copia-type" evidence="1">
    <location>
        <begin position="402"/>
        <end position="477"/>
    </location>
</feature>
<dbReference type="InterPro" id="IPR056924">
    <property type="entry name" value="SH3_Tf2-1"/>
</dbReference>
<dbReference type="Pfam" id="PF07727">
    <property type="entry name" value="RVT_2"/>
    <property type="match status" value="1"/>
</dbReference>
<feature type="domain" description="Tf2-1-like SH3-like" evidence="2">
    <location>
        <begin position="1"/>
        <end position="58"/>
    </location>
</feature>
<dbReference type="Proteomes" id="UP000288805">
    <property type="component" value="Unassembled WGS sequence"/>
</dbReference>
<dbReference type="InterPro" id="IPR013103">
    <property type="entry name" value="RVT_2"/>
</dbReference>
<dbReference type="Pfam" id="PF24626">
    <property type="entry name" value="SH3_Tf2-1"/>
    <property type="match status" value="1"/>
</dbReference>
<dbReference type="PANTHER" id="PTHR34222:SF79">
    <property type="entry name" value="RETROVIRUS-RELATED POL POLYPROTEIN FROM TRANSPOSON TNT 1-94"/>
    <property type="match status" value="1"/>
</dbReference>
<sequence length="496" mass="56448">MVHLHPERFHPSTYQKLQAKKMGPFRVLKWLGENAYLLELPLDLHFSPIFNVEDLCIYHGHHNNVSEELDFQLPPTLSPHSEIEYVLDDQLMSTQQGLDHNLDQVSGRVLATFPLPSLEKAYSLVYCGAQRQVTMGTKDHSETSAMVVHKNNTQPTPFTLTDSYSCSCTHYNSTKHIVDVCWKKHGYLEWYKLKQAERKNKKAASVATLFLQHLLVRFLNYLLKKGATNHMTSHSSLFNPLMSSPVKSVQVANGTPMPISGDRIVSLSLTLSMSFVLLAPNNLTKMMIDIANKFAFEERRDERPARLFQQVYMRKNKDATVIPPLSSNTPLDDTTIPLDDYFETNHEVHVPSPLTSETATLNLMNKVGDILFVIVKNLIGSSEELFLGDGRAPLGKENSGMLSYSMKEYGFKQVMTNHTLFYKRDGDDITLLIVYVDDMIVIDSNSTKIEKLWSYLAKEFEMKGLGALKYFLDTSIEINHGLSIYLVQIPTNKERY</sequence>
<evidence type="ECO:0000313" key="3">
    <source>
        <dbReference type="EMBL" id="RVW31463.1"/>
    </source>
</evidence>
<gene>
    <name evidence="3" type="ORF">CK203_086758</name>
</gene>
<reference evidence="3 4" key="1">
    <citation type="journal article" date="2018" name="PLoS Genet.">
        <title>Population sequencing reveals clonal diversity and ancestral inbreeding in the grapevine cultivar Chardonnay.</title>
        <authorList>
            <person name="Roach M.J."/>
            <person name="Johnson D.L."/>
            <person name="Bohlmann J."/>
            <person name="van Vuuren H.J."/>
            <person name="Jones S.J."/>
            <person name="Pretorius I.S."/>
            <person name="Schmidt S.A."/>
            <person name="Borneman A.R."/>
        </authorList>
    </citation>
    <scope>NUCLEOTIDE SEQUENCE [LARGE SCALE GENOMIC DNA]</scope>
    <source>
        <strain evidence="4">cv. Chardonnay</strain>
        <tissue evidence="3">Leaf</tissue>
    </source>
</reference>
<accession>A0A438D7N1</accession>
<organism evidence="3 4">
    <name type="scientific">Vitis vinifera</name>
    <name type="common">Grape</name>
    <dbReference type="NCBI Taxonomy" id="29760"/>
    <lineage>
        <taxon>Eukaryota</taxon>
        <taxon>Viridiplantae</taxon>
        <taxon>Streptophyta</taxon>
        <taxon>Embryophyta</taxon>
        <taxon>Tracheophyta</taxon>
        <taxon>Spermatophyta</taxon>
        <taxon>Magnoliopsida</taxon>
        <taxon>eudicotyledons</taxon>
        <taxon>Gunneridae</taxon>
        <taxon>Pentapetalae</taxon>
        <taxon>rosids</taxon>
        <taxon>Vitales</taxon>
        <taxon>Vitaceae</taxon>
        <taxon>Viteae</taxon>
        <taxon>Vitis</taxon>
    </lineage>
</organism>
<dbReference type="EMBL" id="QGNW01001754">
    <property type="protein sequence ID" value="RVW31463.1"/>
    <property type="molecule type" value="Genomic_DNA"/>
</dbReference>
<protein>
    <submittedName>
        <fullName evidence="3">Uncharacterized protein</fullName>
    </submittedName>
</protein>
<dbReference type="PANTHER" id="PTHR34222">
    <property type="entry name" value="GAG_PRE-INTEGRS DOMAIN-CONTAINING PROTEIN"/>
    <property type="match status" value="1"/>
</dbReference>
<evidence type="ECO:0000313" key="4">
    <source>
        <dbReference type="Proteomes" id="UP000288805"/>
    </source>
</evidence>
<name>A0A438D7N1_VITVI</name>
<dbReference type="AlphaFoldDB" id="A0A438D7N1"/>
<evidence type="ECO:0000259" key="2">
    <source>
        <dbReference type="Pfam" id="PF24626"/>
    </source>
</evidence>
<comment type="caution">
    <text evidence="3">The sequence shown here is derived from an EMBL/GenBank/DDBJ whole genome shotgun (WGS) entry which is preliminary data.</text>
</comment>
<proteinExistence type="predicted"/>
<evidence type="ECO:0000259" key="1">
    <source>
        <dbReference type="Pfam" id="PF07727"/>
    </source>
</evidence>